<name>A0A0D0CI78_9AGAM</name>
<evidence type="ECO:0000313" key="2">
    <source>
        <dbReference type="Proteomes" id="UP000054538"/>
    </source>
</evidence>
<keyword evidence="2" id="KW-1185">Reference proteome</keyword>
<dbReference type="EMBL" id="KN825632">
    <property type="protein sequence ID" value="KIK82382.1"/>
    <property type="molecule type" value="Genomic_DNA"/>
</dbReference>
<proteinExistence type="predicted"/>
<dbReference type="Proteomes" id="UP000054538">
    <property type="component" value="Unassembled WGS sequence"/>
</dbReference>
<organism evidence="1 2">
    <name type="scientific">Paxillus rubicundulus Ve08.2h10</name>
    <dbReference type="NCBI Taxonomy" id="930991"/>
    <lineage>
        <taxon>Eukaryota</taxon>
        <taxon>Fungi</taxon>
        <taxon>Dikarya</taxon>
        <taxon>Basidiomycota</taxon>
        <taxon>Agaricomycotina</taxon>
        <taxon>Agaricomycetes</taxon>
        <taxon>Agaricomycetidae</taxon>
        <taxon>Boletales</taxon>
        <taxon>Paxilineae</taxon>
        <taxon>Paxillaceae</taxon>
        <taxon>Paxillus</taxon>
    </lineage>
</organism>
<evidence type="ECO:0000313" key="1">
    <source>
        <dbReference type="EMBL" id="KIK82382.1"/>
    </source>
</evidence>
<gene>
    <name evidence="1" type="ORF">PAXRUDRAFT_153843</name>
</gene>
<feature type="non-terminal residue" evidence="1">
    <location>
        <position position="1"/>
    </location>
</feature>
<dbReference type="HOGENOM" id="CLU_196408_0_0_1"/>
<sequence>RFSNKLWGYVIVDEVMTSVDQISKKEWKKLFTAAQKYVGVHSAKQSKAALCAKANNQISGRALCYELDSSA</sequence>
<accession>A0A0D0CI78</accession>
<protein>
    <submittedName>
        <fullName evidence="1">Uncharacterized protein</fullName>
    </submittedName>
</protein>
<dbReference type="AlphaFoldDB" id="A0A0D0CI78"/>
<reference evidence="1 2" key="1">
    <citation type="submission" date="2014-04" db="EMBL/GenBank/DDBJ databases">
        <authorList>
            <consortium name="DOE Joint Genome Institute"/>
            <person name="Kuo A."/>
            <person name="Kohler A."/>
            <person name="Jargeat P."/>
            <person name="Nagy L.G."/>
            <person name="Floudas D."/>
            <person name="Copeland A."/>
            <person name="Barry K.W."/>
            <person name="Cichocki N."/>
            <person name="Veneault-Fourrey C."/>
            <person name="LaButti K."/>
            <person name="Lindquist E.A."/>
            <person name="Lipzen A."/>
            <person name="Lundell T."/>
            <person name="Morin E."/>
            <person name="Murat C."/>
            <person name="Sun H."/>
            <person name="Tunlid A."/>
            <person name="Henrissat B."/>
            <person name="Grigoriev I.V."/>
            <person name="Hibbett D.S."/>
            <person name="Martin F."/>
            <person name="Nordberg H.P."/>
            <person name="Cantor M.N."/>
            <person name="Hua S.X."/>
        </authorList>
    </citation>
    <scope>NUCLEOTIDE SEQUENCE [LARGE SCALE GENOMIC DNA]</scope>
    <source>
        <strain evidence="1 2">Ve08.2h10</strain>
    </source>
</reference>
<dbReference type="InParanoid" id="A0A0D0CI78"/>
<reference evidence="2" key="2">
    <citation type="submission" date="2015-01" db="EMBL/GenBank/DDBJ databases">
        <title>Evolutionary Origins and Diversification of the Mycorrhizal Mutualists.</title>
        <authorList>
            <consortium name="DOE Joint Genome Institute"/>
            <consortium name="Mycorrhizal Genomics Consortium"/>
            <person name="Kohler A."/>
            <person name="Kuo A."/>
            <person name="Nagy L.G."/>
            <person name="Floudas D."/>
            <person name="Copeland A."/>
            <person name="Barry K.W."/>
            <person name="Cichocki N."/>
            <person name="Veneault-Fourrey C."/>
            <person name="LaButti K."/>
            <person name="Lindquist E.A."/>
            <person name="Lipzen A."/>
            <person name="Lundell T."/>
            <person name="Morin E."/>
            <person name="Murat C."/>
            <person name="Riley R."/>
            <person name="Ohm R."/>
            <person name="Sun H."/>
            <person name="Tunlid A."/>
            <person name="Henrissat B."/>
            <person name="Grigoriev I.V."/>
            <person name="Hibbett D.S."/>
            <person name="Martin F."/>
        </authorList>
    </citation>
    <scope>NUCLEOTIDE SEQUENCE [LARGE SCALE GENOMIC DNA]</scope>
    <source>
        <strain evidence="2">Ve08.2h10</strain>
    </source>
</reference>